<name>A0A261TY99_9BORD</name>
<keyword evidence="2" id="KW-0805">Transcription regulation</keyword>
<feature type="domain" description="HTH lysR-type" evidence="5">
    <location>
        <begin position="5"/>
        <end position="63"/>
    </location>
</feature>
<evidence type="ECO:0000259" key="5">
    <source>
        <dbReference type="PROSITE" id="PS50931"/>
    </source>
</evidence>
<accession>A0A261TY99</accession>
<evidence type="ECO:0000256" key="3">
    <source>
        <dbReference type="ARBA" id="ARBA00023125"/>
    </source>
</evidence>
<dbReference type="GO" id="GO:0003677">
    <property type="term" value="F:DNA binding"/>
    <property type="evidence" value="ECO:0007669"/>
    <property type="project" value="UniProtKB-KW"/>
</dbReference>
<evidence type="ECO:0000256" key="2">
    <source>
        <dbReference type="ARBA" id="ARBA00023015"/>
    </source>
</evidence>
<dbReference type="PANTHER" id="PTHR30346:SF0">
    <property type="entry name" value="HCA OPERON TRANSCRIPTIONAL ACTIVATOR HCAR"/>
    <property type="match status" value="1"/>
</dbReference>
<dbReference type="OrthoDB" id="8679465at2"/>
<evidence type="ECO:0000256" key="4">
    <source>
        <dbReference type="ARBA" id="ARBA00023163"/>
    </source>
</evidence>
<keyword evidence="3" id="KW-0238">DNA-binding</keyword>
<proteinExistence type="inferred from homology"/>
<organism evidence="6 7">
    <name type="scientific">Bordetella genomosp. 4</name>
    <dbReference type="NCBI Taxonomy" id="463044"/>
    <lineage>
        <taxon>Bacteria</taxon>
        <taxon>Pseudomonadati</taxon>
        <taxon>Pseudomonadota</taxon>
        <taxon>Betaproteobacteria</taxon>
        <taxon>Burkholderiales</taxon>
        <taxon>Alcaligenaceae</taxon>
        <taxon>Bordetella</taxon>
    </lineage>
</organism>
<reference evidence="6 7" key="1">
    <citation type="submission" date="2017-05" db="EMBL/GenBank/DDBJ databases">
        <title>Complete and WGS of Bordetella genogroups.</title>
        <authorList>
            <person name="Spilker T."/>
            <person name="LiPuma J."/>
        </authorList>
    </citation>
    <scope>NUCLEOTIDE SEQUENCE [LARGE SCALE GENOMIC DNA]</scope>
    <source>
        <strain evidence="6 7">AU9919</strain>
    </source>
</reference>
<keyword evidence="4" id="KW-0804">Transcription</keyword>
<dbReference type="EMBL" id="NEVQ01000016">
    <property type="protein sequence ID" value="OZI54688.1"/>
    <property type="molecule type" value="Genomic_DNA"/>
</dbReference>
<dbReference type="GO" id="GO:0003700">
    <property type="term" value="F:DNA-binding transcription factor activity"/>
    <property type="evidence" value="ECO:0007669"/>
    <property type="project" value="InterPro"/>
</dbReference>
<dbReference type="Pfam" id="PF00126">
    <property type="entry name" value="HTH_1"/>
    <property type="match status" value="1"/>
</dbReference>
<dbReference type="FunFam" id="1.10.10.10:FF:000001">
    <property type="entry name" value="LysR family transcriptional regulator"/>
    <property type="match status" value="1"/>
</dbReference>
<dbReference type="RefSeq" id="WP_094820659.1">
    <property type="nucleotide sequence ID" value="NZ_NEVO01000005.1"/>
</dbReference>
<protein>
    <submittedName>
        <fullName evidence="6">LysR family transcriptional regulator</fullName>
    </submittedName>
</protein>
<dbReference type="Proteomes" id="UP000216885">
    <property type="component" value="Unassembled WGS sequence"/>
</dbReference>
<dbReference type="InterPro" id="IPR005119">
    <property type="entry name" value="LysR_subst-bd"/>
</dbReference>
<comment type="caution">
    <text evidence="6">The sequence shown here is derived from an EMBL/GenBank/DDBJ whole genome shotgun (WGS) entry which is preliminary data.</text>
</comment>
<dbReference type="InterPro" id="IPR036390">
    <property type="entry name" value="WH_DNA-bd_sf"/>
</dbReference>
<dbReference type="Gene3D" id="1.10.10.10">
    <property type="entry name" value="Winged helix-like DNA-binding domain superfamily/Winged helix DNA-binding domain"/>
    <property type="match status" value="1"/>
</dbReference>
<evidence type="ECO:0000256" key="1">
    <source>
        <dbReference type="ARBA" id="ARBA00009437"/>
    </source>
</evidence>
<evidence type="ECO:0000313" key="6">
    <source>
        <dbReference type="EMBL" id="OZI54688.1"/>
    </source>
</evidence>
<dbReference type="Gene3D" id="3.40.190.10">
    <property type="entry name" value="Periplasmic binding protein-like II"/>
    <property type="match status" value="2"/>
</dbReference>
<dbReference type="InterPro" id="IPR000847">
    <property type="entry name" value="LysR_HTH_N"/>
</dbReference>
<dbReference type="GO" id="GO:0032993">
    <property type="term" value="C:protein-DNA complex"/>
    <property type="evidence" value="ECO:0007669"/>
    <property type="project" value="TreeGrafter"/>
</dbReference>
<dbReference type="AlphaFoldDB" id="A0A261TY99"/>
<dbReference type="Pfam" id="PF03466">
    <property type="entry name" value="LysR_substrate"/>
    <property type="match status" value="1"/>
</dbReference>
<keyword evidence="7" id="KW-1185">Reference proteome</keyword>
<dbReference type="PROSITE" id="PS50931">
    <property type="entry name" value="HTH_LYSR"/>
    <property type="match status" value="1"/>
</dbReference>
<evidence type="ECO:0000313" key="7">
    <source>
        <dbReference type="Proteomes" id="UP000216885"/>
    </source>
</evidence>
<dbReference type="CDD" id="cd08412">
    <property type="entry name" value="PBP2_PAO1_like"/>
    <property type="match status" value="1"/>
</dbReference>
<dbReference type="InterPro" id="IPR036388">
    <property type="entry name" value="WH-like_DNA-bd_sf"/>
</dbReference>
<dbReference type="SUPFAM" id="SSF46785">
    <property type="entry name" value="Winged helix' DNA-binding domain"/>
    <property type="match status" value="1"/>
</dbReference>
<dbReference type="SUPFAM" id="SSF53850">
    <property type="entry name" value="Periplasmic binding protein-like II"/>
    <property type="match status" value="1"/>
</dbReference>
<comment type="similarity">
    <text evidence="1">Belongs to the LysR transcriptional regulatory family.</text>
</comment>
<gene>
    <name evidence="6" type="ORF">CAL20_17100</name>
</gene>
<sequence>MLNRISLRQMEYFVATAKHGSIASASAQIHISPPSISAAIAHIETELGTQLFVRHPSKGLALTTVGTQVMQECEDLLERASRLYEIASDSSDSLRGVLRVGCFQSLAAMIAPEVIFGFSRAFDTVELHMAEGNQQDLIQKLHTLEIDVALTYDLQLGEEIGFETLARLPPHVLVSELHPLAQQLAVTLEELAPQPMVLLDLPMSKEYFTSLYSKAGVEPNIVARSRSEDVVRSMVANGIGYALFNVRPKSTQSLDGKRLVRLRLVGEQRPMLLGLATYKPMKPSRLTQAFMQRCRAYISDQYIPGMSAASFFDPHLSNRAESKKT</sequence>
<dbReference type="PANTHER" id="PTHR30346">
    <property type="entry name" value="TRANSCRIPTIONAL DUAL REGULATOR HCAR-RELATED"/>
    <property type="match status" value="1"/>
</dbReference>